<dbReference type="STRING" id="1434232.MAIT1_02667"/>
<dbReference type="OrthoDB" id="9787680at2"/>
<feature type="DNA-binding region" description="H-T-H motif" evidence="4">
    <location>
        <begin position="31"/>
        <end position="50"/>
    </location>
</feature>
<dbReference type="PRINTS" id="PR00455">
    <property type="entry name" value="HTHTETR"/>
</dbReference>
<dbReference type="InterPro" id="IPR009057">
    <property type="entry name" value="Homeodomain-like_sf"/>
</dbReference>
<sequence length="196" mass="21555">MPQTTERKSARDRLLETASRLFYQEGLRGVGIDRIIAEAGVAKMSFYRNFPSKNALIVAFLEQRHTRWMEWFQAAVKQRLQTDPNCGLTAIADALAEWFAEPSYRGCAFINAMAEGGVALDPAVRGVVMRHKQELADWVAALAQQLGLDEPQMRAAAAMVAIEGMIVRYQMTGDAQSIAAGRALLAVCGQLPAAQR</sequence>
<evidence type="ECO:0000259" key="5">
    <source>
        <dbReference type="PROSITE" id="PS50977"/>
    </source>
</evidence>
<keyword evidence="1" id="KW-0805">Transcription regulation</keyword>
<dbReference type="Proteomes" id="UP000194003">
    <property type="component" value="Unassembled WGS sequence"/>
</dbReference>
<reference evidence="6 7" key="1">
    <citation type="journal article" date="2016" name="BMC Genomics">
        <title>Combined genomic and structural analyses of a cultured magnetotactic bacterium reveals its niche adaptation to a dynamic environment.</title>
        <authorList>
            <person name="Araujo A.C."/>
            <person name="Morillo V."/>
            <person name="Cypriano J."/>
            <person name="Teixeira L.C."/>
            <person name="Leao P."/>
            <person name="Lyra S."/>
            <person name="Almeida L.G."/>
            <person name="Bazylinski D.A."/>
            <person name="Vasconcellos A.T."/>
            <person name="Abreu F."/>
            <person name="Lins U."/>
        </authorList>
    </citation>
    <scope>NUCLEOTIDE SEQUENCE [LARGE SCALE GENOMIC DNA]</scope>
    <source>
        <strain evidence="6 7">IT-1</strain>
    </source>
</reference>
<feature type="domain" description="HTH tetR-type" evidence="5">
    <location>
        <begin position="8"/>
        <end position="68"/>
    </location>
</feature>
<dbReference type="AlphaFoldDB" id="A0A1Y2K4F1"/>
<dbReference type="InterPro" id="IPR036271">
    <property type="entry name" value="Tet_transcr_reg_TetR-rel_C_sf"/>
</dbReference>
<keyword evidence="2 4" id="KW-0238">DNA-binding</keyword>
<comment type="caution">
    <text evidence="6">The sequence shown here is derived from an EMBL/GenBank/DDBJ whole genome shotgun (WGS) entry which is preliminary data.</text>
</comment>
<dbReference type="RefSeq" id="WP_085445370.1">
    <property type="nucleotide sequence ID" value="NZ_LVJN01000020.1"/>
</dbReference>
<evidence type="ECO:0000313" key="6">
    <source>
        <dbReference type="EMBL" id="OSM02516.1"/>
    </source>
</evidence>
<dbReference type="PANTHER" id="PTHR47506">
    <property type="entry name" value="TRANSCRIPTIONAL REGULATORY PROTEIN"/>
    <property type="match status" value="1"/>
</dbReference>
<dbReference type="Pfam" id="PF00440">
    <property type="entry name" value="TetR_N"/>
    <property type="match status" value="1"/>
</dbReference>
<evidence type="ECO:0000256" key="4">
    <source>
        <dbReference type="PROSITE-ProRule" id="PRU00335"/>
    </source>
</evidence>
<evidence type="ECO:0000256" key="2">
    <source>
        <dbReference type="ARBA" id="ARBA00023125"/>
    </source>
</evidence>
<dbReference type="PANTHER" id="PTHR47506:SF1">
    <property type="entry name" value="HTH-TYPE TRANSCRIPTIONAL REGULATOR YJDC"/>
    <property type="match status" value="1"/>
</dbReference>
<protein>
    <submittedName>
        <fullName evidence="6">Putative TetR family transcriptional regulator</fullName>
    </submittedName>
</protein>
<dbReference type="EMBL" id="LVJN01000020">
    <property type="protein sequence ID" value="OSM02516.1"/>
    <property type="molecule type" value="Genomic_DNA"/>
</dbReference>
<dbReference type="InterPro" id="IPR001647">
    <property type="entry name" value="HTH_TetR"/>
</dbReference>
<keyword evidence="3" id="KW-0804">Transcription</keyword>
<gene>
    <name evidence="6" type="ORF">MAIT1_02667</name>
</gene>
<dbReference type="PROSITE" id="PS50977">
    <property type="entry name" value="HTH_TETR_2"/>
    <property type="match status" value="1"/>
</dbReference>
<organism evidence="6 7">
    <name type="scientific">Magnetofaba australis IT-1</name>
    <dbReference type="NCBI Taxonomy" id="1434232"/>
    <lineage>
        <taxon>Bacteria</taxon>
        <taxon>Pseudomonadati</taxon>
        <taxon>Pseudomonadota</taxon>
        <taxon>Magnetococcia</taxon>
        <taxon>Magnetococcales</taxon>
        <taxon>Magnetococcaceae</taxon>
        <taxon>Magnetofaba</taxon>
    </lineage>
</organism>
<keyword evidence="7" id="KW-1185">Reference proteome</keyword>
<evidence type="ECO:0000313" key="7">
    <source>
        <dbReference type="Proteomes" id="UP000194003"/>
    </source>
</evidence>
<name>A0A1Y2K4F1_9PROT</name>
<dbReference type="Gene3D" id="1.10.357.10">
    <property type="entry name" value="Tetracycline Repressor, domain 2"/>
    <property type="match status" value="1"/>
</dbReference>
<accession>A0A1Y2K4F1</accession>
<dbReference type="SUPFAM" id="SSF48498">
    <property type="entry name" value="Tetracyclin repressor-like, C-terminal domain"/>
    <property type="match status" value="1"/>
</dbReference>
<proteinExistence type="predicted"/>
<evidence type="ECO:0000256" key="3">
    <source>
        <dbReference type="ARBA" id="ARBA00023163"/>
    </source>
</evidence>
<evidence type="ECO:0000256" key="1">
    <source>
        <dbReference type="ARBA" id="ARBA00023015"/>
    </source>
</evidence>
<dbReference type="GO" id="GO:0003677">
    <property type="term" value="F:DNA binding"/>
    <property type="evidence" value="ECO:0007669"/>
    <property type="project" value="UniProtKB-UniRule"/>
</dbReference>
<dbReference type="SUPFAM" id="SSF46689">
    <property type="entry name" value="Homeodomain-like"/>
    <property type="match status" value="1"/>
</dbReference>